<evidence type="ECO:0000313" key="1">
    <source>
        <dbReference type="EMBL" id="CAF4627309.1"/>
    </source>
</evidence>
<evidence type="ECO:0000313" key="2">
    <source>
        <dbReference type="EMBL" id="CAF4776936.1"/>
    </source>
</evidence>
<sequence length="47" mass="5403">MTLKTTVTSGFELVKYVQEWSETNLRQDTLFCSIDVTDLYTMVPQIG</sequence>
<protein>
    <submittedName>
        <fullName evidence="2">Uncharacterized protein</fullName>
    </submittedName>
</protein>
<comment type="caution">
    <text evidence="2">The sequence shown here is derived from an EMBL/GenBank/DDBJ whole genome shotgun (WGS) entry which is preliminary data.</text>
</comment>
<gene>
    <name evidence="2" type="ORF">BYL167_LOCUS47141</name>
    <name evidence="1" type="ORF">GIL414_LOCUS40051</name>
</gene>
<dbReference type="Proteomes" id="UP000681967">
    <property type="component" value="Unassembled WGS sequence"/>
</dbReference>
<name>A0A8S3B749_9BILA</name>
<dbReference type="Proteomes" id="UP000681720">
    <property type="component" value="Unassembled WGS sequence"/>
</dbReference>
<dbReference type="AlphaFoldDB" id="A0A8S3B749"/>
<reference evidence="2" key="1">
    <citation type="submission" date="2021-02" db="EMBL/GenBank/DDBJ databases">
        <authorList>
            <person name="Nowell W R."/>
        </authorList>
    </citation>
    <scope>NUCLEOTIDE SEQUENCE</scope>
</reference>
<evidence type="ECO:0000313" key="3">
    <source>
        <dbReference type="Proteomes" id="UP000681967"/>
    </source>
</evidence>
<dbReference type="EMBL" id="CAJOBH010134964">
    <property type="protein sequence ID" value="CAF4776936.1"/>
    <property type="molecule type" value="Genomic_DNA"/>
</dbReference>
<organism evidence="2 3">
    <name type="scientific">Rotaria magnacalcarata</name>
    <dbReference type="NCBI Taxonomy" id="392030"/>
    <lineage>
        <taxon>Eukaryota</taxon>
        <taxon>Metazoa</taxon>
        <taxon>Spiralia</taxon>
        <taxon>Gnathifera</taxon>
        <taxon>Rotifera</taxon>
        <taxon>Eurotatoria</taxon>
        <taxon>Bdelloidea</taxon>
        <taxon>Philodinida</taxon>
        <taxon>Philodinidae</taxon>
        <taxon>Rotaria</taxon>
    </lineage>
</organism>
<dbReference type="EMBL" id="CAJOBJ010110039">
    <property type="protein sequence ID" value="CAF4627309.1"/>
    <property type="molecule type" value="Genomic_DNA"/>
</dbReference>
<proteinExistence type="predicted"/>
<accession>A0A8S3B749</accession>
<feature type="non-terminal residue" evidence="2">
    <location>
        <position position="47"/>
    </location>
</feature>